<evidence type="ECO:0000256" key="1">
    <source>
        <dbReference type="SAM" id="MobiDB-lite"/>
    </source>
</evidence>
<feature type="transmembrane region" description="Helical" evidence="2">
    <location>
        <begin position="226"/>
        <end position="244"/>
    </location>
</feature>
<feature type="region of interest" description="Disordered" evidence="1">
    <location>
        <begin position="266"/>
        <end position="300"/>
    </location>
</feature>
<feature type="transmembrane region" description="Helical" evidence="2">
    <location>
        <begin position="200"/>
        <end position="220"/>
    </location>
</feature>
<keyword evidence="2" id="KW-0812">Transmembrane</keyword>
<proteinExistence type="predicted"/>
<organism evidence="3 4">
    <name type="scientific">Leucocoprinus birnbaumii</name>
    <dbReference type="NCBI Taxonomy" id="56174"/>
    <lineage>
        <taxon>Eukaryota</taxon>
        <taxon>Fungi</taxon>
        <taxon>Dikarya</taxon>
        <taxon>Basidiomycota</taxon>
        <taxon>Agaricomycotina</taxon>
        <taxon>Agaricomycetes</taxon>
        <taxon>Agaricomycetidae</taxon>
        <taxon>Agaricales</taxon>
        <taxon>Agaricineae</taxon>
        <taxon>Agaricaceae</taxon>
        <taxon>Leucocoprinus</taxon>
    </lineage>
</organism>
<evidence type="ECO:0000313" key="3">
    <source>
        <dbReference type="EMBL" id="KAJ3575394.1"/>
    </source>
</evidence>
<gene>
    <name evidence="3" type="ORF">NP233_g1128</name>
</gene>
<evidence type="ECO:0000256" key="2">
    <source>
        <dbReference type="SAM" id="Phobius"/>
    </source>
</evidence>
<protein>
    <submittedName>
        <fullName evidence="3">Uncharacterized protein</fullName>
    </submittedName>
</protein>
<dbReference type="EMBL" id="JANIEX010000038">
    <property type="protein sequence ID" value="KAJ3575394.1"/>
    <property type="molecule type" value="Genomic_DNA"/>
</dbReference>
<reference evidence="3" key="1">
    <citation type="submission" date="2022-07" db="EMBL/GenBank/DDBJ databases">
        <title>Genome Sequence of Leucocoprinus birnbaumii.</title>
        <authorList>
            <person name="Buettner E."/>
        </authorList>
    </citation>
    <scope>NUCLEOTIDE SEQUENCE</scope>
    <source>
        <strain evidence="3">VT141</strain>
    </source>
</reference>
<evidence type="ECO:0000313" key="4">
    <source>
        <dbReference type="Proteomes" id="UP001213000"/>
    </source>
</evidence>
<dbReference type="AlphaFoldDB" id="A0AAD5W0I7"/>
<keyword evidence="2" id="KW-1133">Transmembrane helix</keyword>
<feature type="compositionally biased region" description="Polar residues" evidence="1">
    <location>
        <begin position="266"/>
        <end position="284"/>
    </location>
</feature>
<dbReference type="Proteomes" id="UP001213000">
    <property type="component" value="Unassembled WGS sequence"/>
</dbReference>
<keyword evidence="2" id="KW-0472">Membrane</keyword>
<accession>A0AAD5W0I7</accession>
<name>A0AAD5W0I7_9AGAR</name>
<keyword evidence="4" id="KW-1185">Reference proteome</keyword>
<sequence>MDRLCHNKGLRNLLRTGITYPGYKLLFLHRRWSTSLSQRIGYSHIGIEDGAGLRAAISGKALPKLSRAVLRGGQQYYFITLLVQFPVLIVTAIPSIPPNVKLMVTFPLDCLTSSMACRIVRDMKMFDESQHDIQPTMMISDVYFAPSSQTPRPSDNAQNTSSRERYCSHHIEDGDGLKAAISGKALPKLSKAILHGGQQYYFVVLVVQIPVLIITAIPSVPPNVKLMVTFPLGCLASSMACRIFRNMKMFDSEYDMRTGMSISDVSFAPSSRTPQSRDTGYNASSRERVGFNSRIPHSTR</sequence>
<comment type="caution">
    <text evidence="3">The sequence shown here is derived from an EMBL/GenBank/DDBJ whole genome shotgun (WGS) entry which is preliminary data.</text>
</comment>